<dbReference type="GO" id="GO:0003677">
    <property type="term" value="F:DNA binding"/>
    <property type="evidence" value="ECO:0007669"/>
    <property type="project" value="UniProtKB-UniRule"/>
</dbReference>
<dbReference type="Proteomes" id="UP000285120">
    <property type="component" value="Unassembled WGS sequence"/>
</dbReference>
<feature type="DNA-binding region" description="H-T-H motif" evidence="2">
    <location>
        <begin position="29"/>
        <end position="48"/>
    </location>
</feature>
<evidence type="ECO:0000256" key="1">
    <source>
        <dbReference type="ARBA" id="ARBA00023125"/>
    </source>
</evidence>
<dbReference type="InterPro" id="IPR009057">
    <property type="entry name" value="Homeodomain-like_sf"/>
</dbReference>
<evidence type="ECO:0000313" key="4">
    <source>
        <dbReference type="EMBL" id="RKD75712.1"/>
    </source>
</evidence>
<evidence type="ECO:0000313" key="5">
    <source>
        <dbReference type="Proteomes" id="UP000285120"/>
    </source>
</evidence>
<gene>
    <name evidence="4" type="ORF">ATL39_1414</name>
</gene>
<dbReference type="InterPro" id="IPR036271">
    <property type="entry name" value="Tet_transcr_reg_TetR-rel_C_sf"/>
</dbReference>
<dbReference type="Pfam" id="PF08359">
    <property type="entry name" value="TetR_C_4"/>
    <property type="match status" value="1"/>
</dbReference>
<dbReference type="PROSITE" id="PS50977">
    <property type="entry name" value="HTH_TETR_2"/>
    <property type="match status" value="1"/>
</dbReference>
<dbReference type="Gene3D" id="1.10.10.60">
    <property type="entry name" value="Homeodomain-like"/>
    <property type="match status" value="1"/>
</dbReference>
<name>A0A419V6U8_9BACL</name>
<dbReference type="InterPro" id="IPR001647">
    <property type="entry name" value="HTH_TetR"/>
</dbReference>
<dbReference type="InterPro" id="IPR013570">
    <property type="entry name" value="Tscrpt_reg_YsiA_C"/>
</dbReference>
<dbReference type="Pfam" id="PF00440">
    <property type="entry name" value="TetR_N"/>
    <property type="match status" value="1"/>
</dbReference>
<dbReference type="InterPro" id="IPR050624">
    <property type="entry name" value="HTH-type_Tx_Regulator"/>
</dbReference>
<accession>A0A419V6U8</accession>
<dbReference type="PRINTS" id="PR00455">
    <property type="entry name" value="HTHTETR"/>
</dbReference>
<keyword evidence="5" id="KW-1185">Reference proteome</keyword>
<dbReference type="OrthoDB" id="9809994at2"/>
<evidence type="ECO:0000256" key="2">
    <source>
        <dbReference type="PROSITE-ProRule" id="PRU00335"/>
    </source>
</evidence>
<dbReference type="SUPFAM" id="SSF46689">
    <property type="entry name" value="Homeodomain-like"/>
    <property type="match status" value="1"/>
</dbReference>
<proteinExistence type="predicted"/>
<dbReference type="SUPFAM" id="SSF48498">
    <property type="entry name" value="Tetracyclin repressor-like, C-terminal domain"/>
    <property type="match status" value="1"/>
</dbReference>
<dbReference type="Gene3D" id="1.10.357.10">
    <property type="entry name" value="Tetracycline Repressor, domain 2"/>
    <property type="match status" value="1"/>
</dbReference>
<protein>
    <submittedName>
        <fullName evidence="4">TetR family transcriptional regulator</fullName>
    </submittedName>
</protein>
<dbReference type="RefSeq" id="WP_120192573.1">
    <property type="nucleotide sequence ID" value="NZ_RAPK01000007.1"/>
</dbReference>
<sequence>MGKRKGPKYEQIIEAAVDVIAENGYYNSQVSKIAKRAGVADGTIYLYFANKEDVLISVFEEKMGQFITNIKDELTSRLSVEEKLHSLVANHFRQLSLSRNLAIVTQLELRQSSSHLRKQINDILKEYLLIMDGLIEEGKATGVFSDDLNEKLARQMIFGTIDEVVTTWIMNEYRYDLNELAAPVASMLLQGFGANVRAKQ</sequence>
<keyword evidence="1 2" id="KW-0238">DNA-binding</keyword>
<dbReference type="EMBL" id="RAPK01000007">
    <property type="protein sequence ID" value="RKD75712.1"/>
    <property type="molecule type" value="Genomic_DNA"/>
</dbReference>
<reference evidence="4 5" key="1">
    <citation type="submission" date="2018-09" db="EMBL/GenBank/DDBJ databases">
        <title>Genomic Encyclopedia of Archaeal and Bacterial Type Strains, Phase II (KMG-II): from individual species to whole genera.</title>
        <authorList>
            <person name="Goeker M."/>
        </authorList>
    </citation>
    <scope>NUCLEOTIDE SEQUENCE [LARGE SCALE GENOMIC DNA]</scope>
    <source>
        <strain evidence="4 5">DSM 17008</strain>
    </source>
</reference>
<organism evidence="4 5">
    <name type="scientific">Sinobaca qinghaiensis</name>
    <dbReference type="NCBI Taxonomy" id="342944"/>
    <lineage>
        <taxon>Bacteria</taxon>
        <taxon>Bacillati</taxon>
        <taxon>Bacillota</taxon>
        <taxon>Bacilli</taxon>
        <taxon>Bacillales</taxon>
        <taxon>Sporolactobacillaceae</taxon>
        <taxon>Sinobaca</taxon>
    </lineage>
</organism>
<dbReference type="PANTHER" id="PTHR43479:SF11">
    <property type="entry name" value="ACREF_ENVCD OPERON REPRESSOR-RELATED"/>
    <property type="match status" value="1"/>
</dbReference>
<dbReference type="PANTHER" id="PTHR43479">
    <property type="entry name" value="ACREF/ENVCD OPERON REPRESSOR-RELATED"/>
    <property type="match status" value="1"/>
</dbReference>
<evidence type="ECO:0000259" key="3">
    <source>
        <dbReference type="PROSITE" id="PS50977"/>
    </source>
</evidence>
<dbReference type="AlphaFoldDB" id="A0A419V6U8"/>
<comment type="caution">
    <text evidence="4">The sequence shown here is derived from an EMBL/GenBank/DDBJ whole genome shotgun (WGS) entry which is preliminary data.</text>
</comment>
<feature type="domain" description="HTH tetR-type" evidence="3">
    <location>
        <begin position="6"/>
        <end position="66"/>
    </location>
</feature>